<accession>A0A3M4M900</accession>
<evidence type="ECO:0000256" key="2">
    <source>
        <dbReference type="ARBA" id="ARBA00022630"/>
    </source>
</evidence>
<keyword evidence="3 5" id="KW-0288">FMN</keyword>
<protein>
    <submittedName>
        <fullName evidence="7">Oxidoreductase</fullName>
    </submittedName>
</protein>
<dbReference type="PANTHER" id="PTHR43425">
    <property type="entry name" value="OXYGEN-INSENSITIVE NADPH NITROREDUCTASE"/>
    <property type="match status" value="1"/>
</dbReference>
<dbReference type="Proteomes" id="UP000277236">
    <property type="component" value="Unassembled WGS sequence"/>
</dbReference>
<dbReference type="InterPro" id="IPR000415">
    <property type="entry name" value="Nitroreductase-like"/>
</dbReference>
<dbReference type="InterPro" id="IPR029479">
    <property type="entry name" value="Nitroreductase"/>
</dbReference>
<evidence type="ECO:0000256" key="1">
    <source>
        <dbReference type="ARBA" id="ARBA00008366"/>
    </source>
</evidence>
<evidence type="ECO:0000259" key="6">
    <source>
        <dbReference type="Pfam" id="PF00881"/>
    </source>
</evidence>
<evidence type="ECO:0000313" key="7">
    <source>
        <dbReference type="EMBL" id="RMQ50270.1"/>
    </source>
</evidence>
<evidence type="ECO:0000256" key="5">
    <source>
        <dbReference type="PIRNR" id="PIRNR005426"/>
    </source>
</evidence>
<gene>
    <name evidence="7" type="ORF">ALQ04_04015</name>
</gene>
<comment type="caution">
    <text evidence="7">The sequence shown here is derived from an EMBL/GenBank/DDBJ whole genome shotgun (WGS) entry which is preliminary data.</text>
</comment>
<keyword evidence="2 5" id="KW-0285">Flavoprotein</keyword>
<organism evidence="7 8">
    <name type="scientific">Pseudomonas cichorii</name>
    <dbReference type="NCBI Taxonomy" id="36746"/>
    <lineage>
        <taxon>Bacteria</taxon>
        <taxon>Pseudomonadati</taxon>
        <taxon>Pseudomonadota</taxon>
        <taxon>Gammaproteobacteria</taxon>
        <taxon>Pseudomonadales</taxon>
        <taxon>Pseudomonadaceae</taxon>
        <taxon>Pseudomonas</taxon>
    </lineage>
</organism>
<reference evidence="7 8" key="1">
    <citation type="submission" date="2018-08" db="EMBL/GenBank/DDBJ databases">
        <title>Recombination of ecologically and evolutionarily significant loci maintains genetic cohesion in the Pseudomonas syringae species complex.</title>
        <authorList>
            <person name="Dillon M."/>
            <person name="Thakur S."/>
            <person name="Almeida R.N.D."/>
            <person name="Weir B.S."/>
            <person name="Guttman D.S."/>
        </authorList>
    </citation>
    <scope>NUCLEOTIDE SEQUENCE [LARGE SCALE GENOMIC DNA]</scope>
    <source>
        <strain evidence="7 8">ICMP 3353</strain>
    </source>
</reference>
<dbReference type="Gene3D" id="3.40.109.10">
    <property type="entry name" value="NADH Oxidase"/>
    <property type="match status" value="1"/>
</dbReference>
<evidence type="ECO:0000256" key="4">
    <source>
        <dbReference type="ARBA" id="ARBA00023002"/>
    </source>
</evidence>
<dbReference type="GO" id="GO:0016491">
    <property type="term" value="F:oxidoreductase activity"/>
    <property type="evidence" value="ECO:0007669"/>
    <property type="project" value="UniProtKB-UniRule"/>
</dbReference>
<keyword evidence="5" id="KW-0521">NADP</keyword>
<feature type="domain" description="Nitroreductase" evidence="6">
    <location>
        <begin position="36"/>
        <end position="196"/>
    </location>
</feature>
<name>A0A3M4M900_PSECI</name>
<dbReference type="PIRSF" id="PIRSF005426">
    <property type="entry name" value="Frp"/>
    <property type="match status" value="1"/>
</dbReference>
<dbReference type="Pfam" id="PF00881">
    <property type="entry name" value="Nitroreductase"/>
    <property type="match status" value="1"/>
</dbReference>
<evidence type="ECO:0000313" key="8">
    <source>
        <dbReference type="Proteomes" id="UP000277236"/>
    </source>
</evidence>
<comment type="similarity">
    <text evidence="1 5">Belongs to the flavin oxidoreductase frp family.</text>
</comment>
<evidence type="ECO:0000256" key="3">
    <source>
        <dbReference type="ARBA" id="ARBA00022643"/>
    </source>
</evidence>
<proteinExistence type="inferred from homology"/>
<dbReference type="AlphaFoldDB" id="A0A3M4M900"/>
<sequence length="282" mass="31419">MTTHADSRTALLEQRYGAQTKPDNIHWNPQVEAMLNHRSVRAFLPEPLAQGTLETMVAAAQSASSGSGLHQWSLIAVTDPELKQKLSDTIARTVPTDRIPWIEEAPALLLWVADVSRSAQITRTQGDEPLVFDYLDSFLMASIDVSLAAQNASLAAESMGLGAVFLGVMRNAAREVAELVNLPPHSFIPFGMAVGHPDPTRPSGIRPRPAQPVVLHYNRYNHEGYRDYLEGYEQAFLQFRQDRGMQIKTWQQAVHSSTTSMAYMGGREHLREMVVQQGFKLR</sequence>
<dbReference type="OrthoDB" id="3181400at2"/>
<dbReference type="InterPro" id="IPR016446">
    <property type="entry name" value="Flavin_OxRdtase_Frp"/>
</dbReference>
<keyword evidence="4 5" id="KW-0560">Oxidoreductase</keyword>
<dbReference type="RefSeq" id="WP_122314268.1">
    <property type="nucleotide sequence ID" value="NZ_RBRE01000012.1"/>
</dbReference>
<dbReference type="PANTHER" id="PTHR43425:SF2">
    <property type="entry name" value="OXYGEN-INSENSITIVE NADPH NITROREDUCTASE"/>
    <property type="match status" value="1"/>
</dbReference>
<dbReference type="EMBL" id="RBRE01000012">
    <property type="protein sequence ID" value="RMQ50270.1"/>
    <property type="molecule type" value="Genomic_DNA"/>
</dbReference>
<dbReference type="SUPFAM" id="SSF55469">
    <property type="entry name" value="FMN-dependent nitroreductase-like"/>
    <property type="match status" value="1"/>
</dbReference>